<evidence type="ECO:0000313" key="1">
    <source>
        <dbReference type="EMBL" id="PXX07088.1"/>
    </source>
</evidence>
<evidence type="ECO:0000313" key="3">
    <source>
        <dbReference type="Proteomes" id="UP000183529"/>
    </source>
</evidence>
<dbReference type="Proteomes" id="UP000247515">
    <property type="component" value="Unassembled WGS sequence"/>
</dbReference>
<evidence type="ECO:0008006" key="5">
    <source>
        <dbReference type="Google" id="ProtNLM"/>
    </source>
</evidence>
<protein>
    <recommendedName>
        <fullName evidence="5">YqjK-like protein</fullName>
    </recommendedName>
</protein>
<name>A0AAQ1GNP8_9BURK</name>
<keyword evidence="4" id="KW-1185">Reference proteome</keyword>
<comment type="caution">
    <text evidence="2">The sequence shown here is derived from an EMBL/GenBank/DDBJ whole genome shotgun (WGS) entry which is preliminary data.</text>
</comment>
<dbReference type="AlphaFoldDB" id="A0AAQ1GNP8"/>
<dbReference type="Proteomes" id="UP000183529">
    <property type="component" value="Unassembled WGS sequence"/>
</dbReference>
<reference evidence="2 3" key="1">
    <citation type="submission" date="2016-10" db="EMBL/GenBank/DDBJ databases">
        <authorList>
            <person name="Varghese N."/>
            <person name="Submissions S."/>
        </authorList>
    </citation>
    <scope>NUCLEOTIDE SEQUENCE [LARGE SCALE GENOMIC DNA]</scope>
    <source>
        <strain evidence="2 3">LMG 22274</strain>
    </source>
</reference>
<dbReference type="RefSeq" id="WP_074987308.1">
    <property type="nucleotide sequence ID" value="NZ_CADFGN010000020.1"/>
</dbReference>
<organism evidence="2 3">
    <name type="scientific">Paraburkholderia tropica</name>
    <dbReference type="NCBI Taxonomy" id="92647"/>
    <lineage>
        <taxon>Bacteria</taxon>
        <taxon>Pseudomonadati</taxon>
        <taxon>Pseudomonadota</taxon>
        <taxon>Betaproteobacteria</taxon>
        <taxon>Burkholderiales</taxon>
        <taxon>Burkholderiaceae</taxon>
        <taxon>Paraburkholderia</taxon>
    </lineage>
</organism>
<evidence type="ECO:0000313" key="2">
    <source>
        <dbReference type="EMBL" id="SEK14158.1"/>
    </source>
</evidence>
<gene>
    <name evidence="1" type="ORF">C7400_13267</name>
    <name evidence="2" type="ORF">SAMN05216550_12715</name>
</gene>
<proteinExistence type="predicted"/>
<dbReference type="EMBL" id="QJJV01000032">
    <property type="protein sequence ID" value="PXX07088.1"/>
    <property type="molecule type" value="Genomic_DNA"/>
</dbReference>
<evidence type="ECO:0000313" key="4">
    <source>
        <dbReference type="Proteomes" id="UP000247515"/>
    </source>
</evidence>
<reference evidence="1 4" key="2">
    <citation type="submission" date="2018-05" db="EMBL/GenBank/DDBJ databases">
        <title>Genomic Encyclopedia of Type Strains, Phase IV (KMG-V): Genome sequencing to study the core and pangenomes of soil and plant-associated prokaryotes.</title>
        <authorList>
            <person name="Whitman W."/>
        </authorList>
    </citation>
    <scope>NUCLEOTIDE SEQUENCE [LARGE SCALE GENOMIC DNA]</scope>
    <source>
        <strain evidence="1 4">SIr-6563</strain>
    </source>
</reference>
<dbReference type="EMBL" id="FNZM01000027">
    <property type="protein sequence ID" value="SEK14158.1"/>
    <property type="molecule type" value="Genomic_DNA"/>
</dbReference>
<sequence length="104" mass="11585">MNEFSEQRREREAIVLERLALARAKLLAANLELRDMRNRKAQRSERALTVSNVGRALLDAPMVTLLGSIMLGSLIVGPKRVVHVVTRAGVSGWITRNLRAVIGR</sequence>
<accession>A0AAQ1GNP8</accession>